<proteinExistence type="predicted"/>
<dbReference type="EMBL" id="FMSV02000166">
    <property type="protein sequence ID" value="SEH05173.1"/>
    <property type="molecule type" value="Genomic_DNA"/>
</dbReference>
<accession>A0A1H6F6M1</accession>
<sequence>MLYVKSNNIPEEEGVIFNKIDENFFSAEVYSETEGLHTVMNLNYAVNYHKEIQNIGTNEKFVSTLFSANGMLFQKEEIGKIIENAKRRSINIKTTHESLKWLFLMPALILLFLEITARRITRYRKLYK</sequence>
<keyword evidence="1" id="KW-1133">Transmembrane helix</keyword>
<keyword evidence="1" id="KW-0812">Transmembrane</keyword>
<feature type="transmembrane region" description="Helical" evidence="1">
    <location>
        <begin position="98"/>
        <end position="117"/>
    </location>
</feature>
<organism evidence="2 3">
    <name type="scientific">Candidatus Venteria ishoeyi</name>
    <dbReference type="NCBI Taxonomy" id="1899563"/>
    <lineage>
        <taxon>Bacteria</taxon>
        <taxon>Pseudomonadati</taxon>
        <taxon>Pseudomonadota</taxon>
        <taxon>Gammaproteobacteria</taxon>
        <taxon>Thiotrichales</taxon>
        <taxon>Thiotrichaceae</taxon>
        <taxon>Venteria</taxon>
    </lineage>
</organism>
<name>A0A1H6F6M1_9GAMM</name>
<dbReference type="Proteomes" id="UP000236724">
    <property type="component" value="Unassembled WGS sequence"/>
</dbReference>
<evidence type="ECO:0000313" key="3">
    <source>
        <dbReference type="Proteomes" id="UP000236724"/>
    </source>
</evidence>
<keyword evidence="1" id="KW-0472">Membrane</keyword>
<evidence type="ECO:0000256" key="1">
    <source>
        <dbReference type="SAM" id="Phobius"/>
    </source>
</evidence>
<gene>
    <name evidence="2" type="ORF">MBHS_01026</name>
</gene>
<reference evidence="2 3" key="1">
    <citation type="submission" date="2016-10" db="EMBL/GenBank/DDBJ databases">
        <authorList>
            <person name="de Groot N.N."/>
        </authorList>
    </citation>
    <scope>NUCLEOTIDE SEQUENCE [LARGE SCALE GENOMIC DNA]</scope>
    <source>
        <strain evidence="2">MBHS1</strain>
    </source>
</reference>
<keyword evidence="3" id="KW-1185">Reference proteome</keyword>
<protein>
    <submittedName>
        <fullName evidence="2">Uncharacterized protein</fullName>
    </submittedName>
</protein>
<dbReference type="AlphaFoldDB" id="A0A1H6F6M1"/>
<evidence type="ECO:0000313" key="2">
    <source>
        <dbReference type="EMBL" id="SEH05173.1"/>
    </source>
</evidence>